<comment type="subcellular location">
    <subcellularLocation>
        <location evidence="1">Nucleus</location>
        <location evidence="1">Nucleolus</location>
    </subcellularLocation>
</comment>
<evidence type="ECO:0000256" key="3">
    <source>
        <dbReference type="ARBA" id="ARBA00020379"/>
    </source>
</evidence>
<feature type="compositionally biased region" description="Acidic residues" evidence="9">
    <location>
        <begin position="536"/>
        <end position="546"/>
    </location>
</feature>
<dbReference type="Pfam" id="PF01798">
    <property type="entry name" value="Nop"/>
    <property type="match status" value="1"/>
</dbReference>
<reference evidence="11" key="1">
    <citation type="submission" date="2023-06" db="EMBL/GenBank/DDBJ databases">
        <title>Draft genome of Marssonina rosae.</title>
        <authorList>
            <person name="Cheng Q."/>
        </authorList>
    </citation>
    <scope>NUCLEOTIDE SEQUENCE</scope>
    <source>
        <strain evidence="11">R4</strain>
    </source>
</reference>
<dbReference type="FunFam" id="1.10.246.90:FF:000003">
    <property type="entry name" value="Nucleolar protein 58"/>
    <property type="match status" value="1"/>
</dbReference>
<dbReference type="PROSITE" id="PS51358">
    <property type="entry name" value="NOP"/>
    <property type="match status" value="1"/>
</dbReference>
<dbReference type="GO" id="GO:0031428">
    <property type="term" value="C:box C/D methylation guide snoRNP complex"/>
    <property type="evidence" value="ECO:0007669"/>
    <property type="project" value="InterPro"/>
</dbReference>
<keyword evidence="6" id="KW-0539">Nucleus</keyword>
<evidence type="ECO:0000259" key="10">
    <source>
        <dbReference type="PROSITE" id="PS51358"/>
    </source>
</evidence>
<accession>A0AAD9T6Y5</accession>
<evidence type="ECO:0000256" key="2">
    <source>
        <dbReference type="ARBA" id="ARBA00009211"/>
    </source>
</evidence>
<evidence type="ECO:0000256" key="5">
    <source>
        <dbReference type="ARBA" id="ARBA00022552"/>
    </source>
</evidence>
<comment type="function">
    <text evidence="8">Required for pre-18S rRNA processing. May bind microtubules.</text>
</comment>
<evidence type="ECO:0000313" key="12">
    <source>
        <dbReference type="Proteomes" id="UP001285354"/>
    </source>
</evidence>
<evidence type="ECO:0000256" key="4">
    <source>
        <dbReference type="ARBA" id="ARBA00022517"/>
    </source>
</evidence>
<dbReference type="FunFam" id="1.10.287.4070:FF:000001">
    <property type="entry name" value="Probable Nucleolar protein 58"/>
    <property type="match status" value="1"/>
</dbReference>
<dbReference type="EMBL" id="JAUBYV010000001">
    <property type="protein sequence ID" value="KAK2629932.1"/>
    <property type="molecule type" value="Genomic_DNA"/>
</dbReference>
<comment type="caution">
    <text evidence="11">The sequence shown here is derived from an EMBL/GenBank/DDBJ whole genome shotgun (WGS) entry which is preliminary data.</text>
</comment>
<keyword evidence="7" id="KW-0687">Ribonucleoprotein</keyword>
<dbReference type="GO" id="GO:0030515">
    <property type="term" value="F:snoRNA binding"/>
    <property type="evidence" value="ECO:0007669"/>
    <property type="project" value="InterPro"/>
</dbReference>
<keyword evidence="4" id="KW-0690">Ribosome biogenesis</keyword>
<dbReference type="InterPro" id="IPR045056">
    <property type="entry name" value="Nop56/Nop58"/>
</dbReference>
<evidence type="ECO:0000256" key="9">
    <source>
        <dbReference type="SAM" id="MobiDB-lite"/>
    </source>
</evidence>
<feature type="compositionally biased region" description="Basic residues" evidence="9">
    <location>
        <begin position="468"/>
        <end position="477"/>
    </location>
</feature>
<protein>
    <recommendedName>
        <fullName evidence="3">Nucleolar protein 58</fullName>
    </recommendedName>
</protein>
<dbReference type="GO" id="GO:0032040">
    <property type="term" value="C:small-subunit processome"/>
    <property type="evidence" value="ECO:0007669"/>
    <property type="project" value="InterPro"/>
</dbReference>
<dbReference type="Proteomes" id="UP001285354">
    <property type="component" value="Unassembled WGS sequence"/>
</dbReference>
<feature type="compositionally biased region" description="Basic and acidic residues" evidence="9">
    <location>
        <begin position="654"/>
        <end position="663"/>
    </location>
</feature>
<dbReference type="Pfam" id="PF08156">
    <property type="entry name" value="NOP5NT"/>
    <property type="match status" value="1"/>
</dbReference>
<dbReference type="InterPro" id="IPR042239">
    <property type="entry name" value="Nop_C"/>
</dbReference>
<dbReference type="PANTHER" id="PTHR10894:SF1">
    <property type="entry name" value="NUCLEOLAR PROTEIN 58"/>
    <property type="match status" value="1"/>
</dbReference>
<feature type="compositionally biased region" description="Basic and acidic residues" evidence="9">
    <location>
        <begin position="478"/>
        <end position="495"/>
    </location>
</feature>
<evidence type="ECO:0000256" key="7">
    <source>
        <dbReference type="ARBA" id="ARBA00023274"/>
    </source>
</evidence>
<dbReference type="InterPro" id="IPR002687">
    <property type="entry name" value="Nop_dom"/>
</dbReference>
<dbReference type="SUPFAM" id="SSF89124">
    <property type="entry name" value="Nop domain"/>
    <property type="match status" value="1"/>
</dbReference>
<dbReference type="GO" id="GO:0006364">
    <property type="term" value="P:rRNA processing"/>
    <property type="evidence" value="ECO:0007669"/>
    <property type="project" value="UniProtKB-KW"/>
</dbReference>
<dbReference type="Gene3D" id="1.10.287.4070">
    <property type="match status" value="1"/>
</dbReference>
<dbReference type="AlphaFoldDB" id="A0AAD9T6Y5"/>
<feature type="compositionally biased region" description="Basic residues" evidence="9">
    <location>
        <begin position="586"/>
        <end position="595"/>
    </location>
</feature>
<dbReference type="InterPro" id="IPR012976">
    <property type="entry name" value="NOSIC"/>
</dbReference>
<gene>
    <name evidence="11" type="ORF">QTJ16_000752</name>
</gene>
<keyword evidence="12" id="KW-1185">Reference proteome</keyword>
<sequence>MGLFVLSETSAGFALFKAKDKHILKNDFSDVVETAEGLNALLKLKKFEKFDSAATALEEVAALTDGRVSTMLASLLDTLKDEKKASLAVADPKLAQAINKLPGLSITPISDSTTNDIYRAIRDHLPSLIPGLGQEAISTMALGLSHSLSRHKLKFSPDKVDTMIVQAIALLDDLDKELNTYAMRVKEWYGWHFPEMGKIVNDNLAYARIIIKVGMRTNTSSTDLSDILPEEIETAIKAAAEVSMGTEITEEDLENIKLLADQVVGFTEYRQQLSQYLTARMAAIAPNLTEMVGELVGARLIAHSGSLMNLAKSPASTIQILGAEKALFRALKTKHDTPKYGLIYHSSLVGQATGKNKGKIARMLAAKAAIGIRVDALSDWSAQGEGKGDEIDDEERSALGVISRSKIERHLRGLEGKPLLPRGVTVGPNGAVVKPGKWEVKEAQKYNADVDGLAGDEPAAAAPVSEKKSKKEKKDKKQKKEEKKSKVEEVKKPLIEEVAAESVSDEEMADVSAGLGLPPPDLNGTKAKQIAQEAKDDSDDESSESEAEAKPDNWQSKIVGNTIEAKKARKKERHQRKLAAAEEKAKRKAAKKAKRETKTEVEAAVPAAPAVLATPVNPAEAEDPDIKRAEAAGLSLKKYKKKVAKGSIVVDDTPAAKEKHDDSAPVSSKKRKADDIDAEKSEKKKKKKSKN</sequence>
<evidence type="ECO:0000256" key="1">
    <source>
        <dbReference type="ARBA" id="ARBA00004604"/>
    </source>
</evidence>
<organism evidence="11 12">
    <name type="scientific">Diplocarpon rosae</name>
    <dbReference type="NCBI Taxonomy" id="946125"/>
    <lineage>
        <taxon>Eukaryota</taxon>
        <taxon>Fungi</taxon>
        <taxon>Dikarya</taxon>
        <taxon>Ascomycota</taxon>
        <taxon>Pezizomycotina</taxon>
        <taxon>Leotiomycetes</taxon>
        <taxon>Helotiales</taxon>
        <taxon>Drepanopezizaceae</taxon>
        <taxon>Diplocarpon</taxon>
    </lineage>
</organism>
<dbReference type="InterPro" id="IPR012974">
    <property type="entry name" value="NOP58/56_N"/>
</dbReference>
<dbReference type="InterPro" id="IPR036070">
    <property type="entry name" value="Nop_dom_sf"/>
</dbReference>
<feature type="region of interest" description="Disordered" evidence="9">
    <location>
        <begin position="642"/>
        <end position="691"/>
    </location>
</feature>
<name>A0AAD9T6Y5_9HELO</name>
<keyword evidence="5" id="KW-0698">rRNA processing</keyword>
<dbReference type="PANTHER" id="PTHR10894">
    <property type="entry name" value="NUCLEOLAR PROTEIN 5 NUCLEOLAR PROTEIN NOP5 NOP58"/>
    <property type="match status" value="1"/>
</dbReference>
<dbReference type="SMART" id="SM00931">
    <property type="entry name" value="NOSIC"/>
    <property type="match status" value="1"/>
</dbReference>
<evidence type="ECO:0000256" key="8">
    <source>
        <dbReference type="ARBA" id="ARBA00024837"/>
    </source>
</evidence>
<dbReference type="Gene3D" id="1.10.246.90">
    <property type="entry name" value="Nop domain"/>
    <property type="match status" value="1"/>
</dbReference>
<feature type="region of interest" description="Disordered" evidence="9">
    <location>
        <begin position="449"/>
        <end position="603"/>
    </location>
</feature>
<comment type="similarity">
    <text evidence="2">Belongs to the NOP5/NOP56 family.</text>
</comment>
<feature type="compositionally biased region" description="Basic and acidic residues" evidence="9">
    <location>
        <begin position="672"/>
        <end position="682"/>
    </location>
</feature>
<proteinExistence type="inferred from homology"/>
<feature type="domain" description="Nop" evidence="10">
    <location>
        <begin position="284"/>
        <end position="416"/>
    </location>
</feature>
<feature type="compositionally biased region" description="Basic residues" evidence="9">
    <location>
        <begin position="567"/>
        <end position="577"/>
    </location>
</feature>
<evidence type="ECO:0000256" key="6">
    <source>
        <dbReference type="ARBA" id="ARBA00023242"/>
    </source>
</evidence>
<evidence type="ECO:0000313" key="11">
    <source>
        <dbReference type="EMBL" id="KAK2629932.1"/>
    </source>
</evidence>